<evidence type="ECO:0000313" key="2">
    <source>
        <dbReference type="Proteomes" id="UP000504603"/>
    </source>
</evidence>
<dbReference type="RefSeq" id="XP_022158518.1">
    <property type="nucleotide sequence ID" value="XM_022302826.1"/>
</dbReference>
<dbReference type="PANTHER" id="PTHR47266">
    <property type="entry name" value="ENDONUCLEASE-RELATED"/>
    <property type="match status" value="1"/>
</dbReference>
<dbReference type="Proteomes" id="UP000504603">
    <property type="component" value="Unplaced"/>
</dbReference>
<gene>
    <name evidence="3" type="primary">LOC111024990</name>
</gene>
<reference evidence="3" key="1">
    <citation type="submission" date="2025-08" db="UniProtKB">
        <authorList>
            <consortium name="RefSeq"/>
        </authorList>
    </citation>
    <scope>IDENTIFICATION</scope>
    <source>
        <strain evidence="3">OHB3-1</strain>
    </source>
</reference>
<feature type="domain" description="Integrase catalytic" evidence="1">
    <location>
        <begin position="1"/>
        <end position="169"/>
    </location>
</feature>
<protein>
    <submittedName>
        <fullName evidence="3">Uncharacterized protein LOC111024990</fullName>
    </submittedName>
</protein>
<name>A0A6J1DWB5_MOMCH</name>
<dbReference type="InterPro" id="IPR001584">
    <property type="entry name" value="Integrase_cat-core"/>
</dbReference>
<dbReference type="KEGG" id="mcha:111024990"/>
<dbReference type="PROSITE" id="PS50994">
    <property type="entry name" value="INTEGRASE"/>
    <property type="match status" value="1"/>
</dbReference>
<dbReference type="Gene3D" id="3.30.420.10">
    <property type="entry name" value="Ribonuclease H-like superfamily/Ribonuclease H"/>
    <property type="match status" value="1"/>
</dbReference>
<sequence length="196" mass="21864">MPLTYILEVELFDIWDMDFIGPFPPSNGHLLILLVVDYVSKWVEAVACPSSNAKVVAKFLHKNICTRFSTPRAVISDEGSNFINKVVASLLAKYNIRHKVSTAYQPQSNGQVEISNREINSSLEKKQLTRMEEAQSAFANQAKKREVNIFAALERLKAEAPSTSTVTSAGLKVSLEQFGSFEEEYQPTGDSSEEEE</sequence>
<organism evidence="2 3">
    <name type="scientific">Momordica charantia</name>
    <name type="common">Bitter gourd</name>
    <name type="synonym">Balsam pear</name>
    <dbReference type="NCBI Taxonomy" id="3673"/>
    <lineage>
        <taxon>Eukaryota</taxon>
        <taxon>Viridiplantae</taxon>
        <taxon>Streptophyta</taxon>
        <taxon>Embryophyta</taxon>
        <taxon>Tracheophyta</taxon>
        <taxon>Spermatophyta</taxon>
        <taxon>Magnoliopsida</taxon>
        <taxon>eudicotyledons</taxon>
        <taxon>Gunneridae</taxon>
        <taxon>Pentapetalae</taxon>
        <taxon>rosids</taxon>
        <taxon>fabids</taxon>
        <taxon>Cucurbitales</taxon>
        <taxon>Cucurbitaceae</taxon>
        <taxon>Momordiceae</taxon>
        <taxon>Momordica</taxon>
    </lineage>
</organism>
<dbReference type="InterPro" id="IPR012337">
    <property type="entry name" value="RNaseH-like_sf"/>
</dbReference>
<dbReference type="GO" id="GO:0003676">
    <property type="term" value="F:nucleic acid binding"/>
    <property type="evidence" value="ECO:0007669"/>
    <property type="project" value="InterPro"/>
</dbReference>
<dbReference type="GO" id="GO:0015074">
    <property type="term" value="P:DNA integration"/>
    <property type="evidence" value="ECO:0007669"/>
    <property type="project" value="InterPro"/>
</dbReference>
<keyword evidence="2" id="KW-1185">Reference proteome</keyword>
<accession>A0A6J1DWB5</accession>
<dbReference type="GeneID" id="111024990"/>
<dbReference type="OrthoDB" id="1739170at2759"/>
<evidence type="ECO:0000313" key="3">
    <source>
        <dbReference type="RefSeq" id="XP_022158518.1"/>
    </source>
</evidence>
<dbReference type="InterPro" id="IPR036397">
    <property type="entry name" value="RNaseH_sf"/>
</dbReference>
<dbReference type="Pfam" id="PF00665">
    <property type="entry name" value="rve"/>
    <property type="match status" value="1"/>
</dbReference>
<dbReference type="InterPro" id="IPR052160">
    <property type="entry name" value="Gypsy_RT_Integrase-like"/>
</dbReference>
<proteinExistence type="predicted"/>
<evidence type="ECO:0000259" key="1">
    <source>
        <dbReference type="PROSITE" id="PS50994"/>
    </source>
</evidence>
<dbReference type="AlphaFoldDB" id="A0A6J1DWB5"/>
<dbReference type="SUPFAM" id="SSF53098">
    <property type="entry name" value="Ribonuclease H-like"/>
    <property type="match status" value="1"/>
</dbReference>